<keyword evidence="3" id="KW-1185">Reference proteome</keyword>
<comment type="caution">
    <text evidence="2">The sequence shown here is derived from an EMBL/GenBank/DDBJ whole genome shotgun (WGS) entry which is preliminary data.</text>
</comment>
<protein>
    <submittedName>
        <fullName evidence="2">7908_t:CDS:1</fullName>
    </submittedName>
</protein>
<dbReference type="Gene3D" id="3.40.50.150">
    <property type="entry name" value="Vaccinia Virus protein VP39"/>
    <property type="match status" value="2"/>
</dbReference>
<evidence type="ECO:0000313" key="2">
    <source>
        <dbReference type="EMBL" id="CAG8640140.1"/>
    </source>
</evidence>
<dbReference type="GO" id="GO:0008170">
    <property type="term" value="F:N-methyltransferase activity"/>
    <property type="evidence" value="ECO:0007669"/>
    <property type="project" value="InterPro"/>
</dbReference>
<feature type="domain" description="DNA methylase adenine-specific" evidence="1">
    <location>
        <begin position="106"/>
        <end position="182"/>
    </location>
</feature>
<dbReference type="SUPFAM" id="SSF53335">
    <property type="entry name" value="S-adenosyl-L-methionine-dependent methyltransferases"/>
    <property type="match status" value="1"/>
</dbReference>
<evidence type="ECO:0000259" key="1">
    <source>
        <dbReference type="Pfam" id="PF02384"/>
    </source>
</evidence>
<dbReference type="PANTHER" id="PTHR42998">
    <property type="entry name" value="TYPE I RESTRICTION ENZYME HINDVIIP M PROTEIN-RELATED"/>
    <property type="match status" value="1"/>
</dbReference>
<sequence length="229" mass="26567">MFIQAVEFVRNYKKNGHSINIYGQEKATSVWRVGKTNTLLRGLECDLGDKPEDTFKEDLHKKLDGQLNKNGVAAVILANNSVSAAKKEEEIRKNILEDNLVDAGRERKDIFFADCSDFVGEIQGRKVRILKTEEINSITKEYRKWFGNKNYLPTDFTAKAALEEIKKRDYLLLPGIYTYQEEKPRDPQEIKKEIQKLSSEILETFHKLELERKEIEELLTKLKQDGEID</sequence>
<dbReference type="Proteomes" id="UP000789739">
    <property type="component" value="Unassembled WGS sequence"/>
</dbReference>
<accession>A0A9N9GWU7</accession>
<organism evidence="2 3">
    <name type="scientific">Paraglomus brasilianum</name>
    <dbReference type="NCBI Taxonomy" id="144538"/>
    <lineage>
        <taxon>Eukaryota</taxon>
        <taxon>Fungi</taxon>
        <taxon>Fungi incertae sedis</taxon>
        <taxon>Mucoromycota</taxon>
        <taxon>Glomeromycotina</taxon>
        <taxon>Glomeromycetes</taxon>
        <taxon>Paraglomerales</taxon>
        <taxon>Paraglomeraceae</taxon>
        <taxon>Paraglomus</taxon>
    </lineage>
</organism>
<dbReference type="PANTHER" id="PTHR42998:SF1">
    <property type="entry name" value="TYPE I RESTRICTION ENZYME HINDI METHYLASE SUBUNIT"/>
    <property type="match status" value="1"/>
</dbReference>
<dbReference type="OrthoDB" id="5568149at2759"/>
<reference evidence="2" key="1">
    <citation type="submission" date="2021-06" db="EMBL/GenBank/DDBJ databases">
        <authorList>
            <person name="Kallberg Y."/>
            <person name="Tangrot J."/>
            <person name="Rosling A."/>
        </authorList>
    </citation>
    <scope>NUCLEOTIDE SEQUENCE</scope>
    <source>
        <strain evidence="2">BR232B</strain>
    </source>
</reference>
<dbReference type="AlphaFoldDB" id="A0A9N9GWU7"/>
<dbReference type="EMBL" id="CAJVPI010002283">
    <property type="protein sequence ID" value="CAG8640140.1"/>
    <property type="molecule type" value="Genomic_DNA"/>
</dbReference>
<proteinExistence type="predicted"/>
<dbReference type="InterPro" id="IPR052916">
    <property type="entry name" value="Type-I_RE_MTase_Subunit"/>
</dbReference>
<feature type="domain" description="DNA methylase adenine-specific" evidence="1">
    <location>
        <begin position="66"/>
        <end position="103"/>
    </location>
</feature>
<feature type="domain" description="DNA methylase adenine-specific" evidence="1">
    <location>
        <begin position="1"/>
        <end position="61"/>
    </location>
</feature>
<evidence type="ECO:0000313" key="3">
    <source>
        <dbReference type="Proteomes" id="UP000789739"/>
    </source>
</evidence>
<dbReference type="GO" id="GO:0003677">
    <property type="term" value="F:DNA binding"/>
    <property type="evidence" value="ECO:0007669"/>
    <property type="project" value="InterPro"/>
</dbReference>
<gene>
    <name evidence="2" type="ORF">PBRASI_LOCUS9727</name>
</gene>
<dbReference type="InterPro" id="IPR029063">
    <property type="entry name" value="SAM-dependent_MTases_sf"/>
</dbReference>
<dbReference type="Pfam" id="PF02384">
    <property type="entry name" value="N6_Mtase"/>
    <property type="match status" value="3"/>
</dbReference>
<name>A0A9N9GWU7_9GLOM</name>
<dbReference type="InterPro" id="IPR003356">
    <property type="entry name" value="DNA_methylase_A-5"/>
</dbReference>